<dbReference type="GO" id="GO:0016787">
    <property type="term" value="F:hydrolase activity"/>
    <property type="evidence" value="ECO:0007669"/>
    <property type="project" value="UniProtKB-KW"/>
</dbReference>
<dbReference type="InterPro" id="IPR036047">
    <property type="entry name" value="F-box-like_dom_sf"/>
</dbReference>
<accession>A0A6A3BMX0</accession>
<keyword evidence="3" id="KW-1185">Reference proteome</keyword>
<reference evidence="2" key="1">
    <citation type="submission" date="2019-09" db="EMBL/GenBank/DDBJ databases">
        <title>Draft genome information of white flower Hibiscus syriacus.</title>
        <authorList>
            <person name="Kim Y.-M."/>
        </authorList>
    </citation>
    <scope>NUCLEOTIDE SEQUENCE [LARGE SCALE GENOMIC DNA]</scope>
    <source>
        <strain evidence="2">YM2019G1</strain>
    </source>
</reference>
<feature type="domain" description="F-box" evidence="1">
    <location>
        <begin position="17"/>
        <end position="66"/>
    </location>
</feature>
<dbReference type="InterPro" id="IPR050942">
    <property type="entry name" value="F-box_BR-signaling"/>
</dbReference>
<dbReference type="SMART" id="SM00256">
    <property type="entry name" value="FBOX"/>
    <property type="match status" value="1"/>
</dbReference>
<sequence>MTVQATMTKRRKESPLTSRLDELPAHILRSIFHRINFNDLVQAKSVCRSWNLLGDELTSKMPWLMLPSKKQVEEGDGINVNNNGYHGFLNLMENRLYSLKTTPKEFSECCCIGSSHGWLVFLQEKEVPFLFNPFKQVKIELPSVDRLLGLEKMVRNVDGEFELNYLNVLKGSRTFMFKLCHGKQQVRECLIQKAILTGKEENNDNGNCGLVLLCNNGEEIAHNAIGSDYWTILDFSHPPYQDIICHRNRLYALSDKNSIEVWDFHIGGNHVVKKSDFIFAFPHKSLAEEKSLRDVCTCRFYLVESCGDLLFVVRFSGDYVDWDGTLLHEHDLLTEGSNHPKVCPYRTFLFHVYKMDFNELKWVEMDTLGDRALFLGGNQSVSVSTRCFLNCEKDCIYFSDDCWERMEEDYLYGGHDVGIYNMKDGSLKPVFEFSSDKIQPPPCWVIPDSAMSES</sequence>
<dbReference type="Proteomes" id="UP000436088">
    <property type="component" value="Unassembled WGS sequence"/>
</dbReference>
<dbReference type="OrthoDB" id="963688at2759"/>
<dbReference type="Gene3D" id="1.20.1280.50">
    <property type="match status" value="1"/>
</dbReference>
<dbReference type="EMBL" id="VEPZ02000823">
    <property type="protein sequence ID" value="KAE8717695.1"/>
    <property type="molecule type" value="Genomic_DNA"/>
</dbReference>
<name>A0A6A3BMX0_HIBSY</name>
<evidence type="ECO:0000313" key="2">
    <source>
        <dbReference type="EMBL" id="KAE8717695.1"/>
    </source>
</evidence>
<dbReference type="AlphaFoldDB" id="A0A6A3BMX0"/>
<evidence type="ECO:0000313" key="3">
    <source>
        <dbReference type="Proteomes" id="UP000436088"/>
    </source>
</evidence>
<dbReference type="CDD" id="cd09917">
    <property type="entry name" value="F-box_SF"/>
    <property type="match status" value="1"/>
</dbReference>
<dbReference type="SUPFAM" id="SSF81383">
    <property type="entry name" value="F-box domain"/>
    <property type="match status" value="1"/>
</dbReference>
<dbReference type="PANTHER" id="PTHR44259:SF15">
    <property type="entry name" value="F-BOX PROTEIN KIB2-RELATED"/>
    <property type="match status" value="1"/>
</dbReference>
<evidence type="ECO:0000259" key="1">
    <source>
        <dbReference type="PROSITE" id="PS50181"/>
    </source>
</evidence>
<gene>
    <name evidence="2" type="ORF">F3Y22_tig00110044pilonHSYRG00432</name>
</gene>
<dbReference type="PANTHER" id="PTHR44259">
    <property type="entry name" value="OS07G0183000 PROTEIN-RELATED"/>
    <property type="match status" value="1"/>
</dbReference>
<dbReference type="InterPro" id="IPR005174">
    <property type="entry name" value="KIB1-4_b-propeller"/>
</dbReference>
<organism evidence="2 3">
    <name type="scientific">Hibiscus syriacus</name>
    <name type="common">Rose of Sharon</name>
    <dbReference type="NCBI Taxonomy" id="106335"/>
    <lineage>
        <taxon>Eukaryota</taxon>
        <taxon>Viridiplantae</taxon>
        <taxon>Streptophyta</taxon>
        <taxon>Embryophyta</taxon>
        <taxon>Tracheophyta</taxon>
        <taxon>Spermatophyta</taxon>
        <taxon>Magnoliopsida</taxon>
        <taxon>eudicotyledons</taxon>
        <taxon>Gunneridae</taxon>
        <taxon>Pentapetalae</taxon>
        <taxon>rosids</taxon>
        <taxon>malvids</taxon>
        <taxon>Malvales</taxon>
        <taxon>Malvaceae</taxon>
        <taxon>Malvoideae</taxon>
        <taxon>Hibiscus</taxon>
    </lineage>
</organism>
<dbReference type="PROSITE" id="PS50181">
    <property type="entry name" value="FBOX"/>
    <property type="match status" value="1"/>
</dbReference>
<comment type="caution">
    <text evidence="2">The sequence shown here is derived from an EMBL/GenBank/DDBJ whole genome shotgun (WGS) entry which is preliminary data.</text>
</comment>
<dbReference type="Pfam" id="PF12937">
    <property type="entry name" value="F-box-like"/>
    <property type="match status" value="1"/>
</dbReference>
<proteinExistence type="predicted"/>
<dbReference type="InterPro" id="IPR001810">
    <property type="entry name" value="F-box_dom"/>
</dbReference>
<protein>
    <submittedName>
        <fullName evidence="2">Adenine nucleotide alpha hydrolases-like superfamily protein</fullName>
    </submittedName>
</protein>
<dbReference type="Pfam" id="PF03478">
    <property type="entry name" value="Beta-prop_KIB1-4"/>
    <property type="match status" value="1"/>
</dbReference>